<dbReference type="Proteomes" id="UP000317940">
    <property type="component" value="Unassembled WGS sequence"/>
</dbReference>
<proteinExistence type="predicted"/>
<dbReference type="InterPro" id="IPR010982">
    <property type="entry name" value="Lambda_DNA-bd_dom_sf"/>
</dbReference>
<dbReference type="AlphaFoldDB" id="A0A561UCR0"/>
<dbReference type="SUPFAM" id="SSF47413">
    <property type="entry name" value="lambda repressor-like DNA-binding domains"/>
    <property type="match status" value="1"/>
</dbReference>
<dbReference type="OrthoDB" id="5114244at2"/>
<dbReference type="PANTHER" id="PTHR46797:SF1">
    <property type="entry name" value="METHYLPHOSPHONATE SYNTHASE"/>
    <property type="match status" value="1"/>
</dbReference>
<dbReference type="EMBL" id="VIWT01000001">
    <property type="protein sequence ID" value="TWF97139.1"/>
    <property type="molecule type" value="Genomic_DNA"/>
</dbReference>
<dbReference type="GO" id="GO:0005829">
    <property type="term" value="C:cytosol"/>
    <property type="evidence" value="ECO:0007669"/>
    <property type="project" value="TreeGrafter"/>
</dbReference>
<protein>
    <submittedName>
        <fullName evidence="3">XRE family transcriptional regulator</fullName>
    </submittedName>
</protein>
<dbReference type="Gene3D" id="2.60.120.10">
    <property type="entry name" value="Jelly Rolls"/>
    <property type="match status" value="1"/>
</dbReference>
<organism evidence="3 4">
    <name type="scientific">Kitasatospora viridis</name>
    <dbReference type="NCBI Taxonomy" id="281105"/>
    <lineage>
        <taxon>Bacteria</taxon>
        <taxon>Bacillati</taxon>
        <taxon>Actinomycetota</taxon>
        <taxon>Actinomycetes</taxon>
        <taxon>Kitasatosporales</taxon>
        <taxon>Streptomycetaceae</taxon>
        <taxon>Kitasatospora</taxon>
    </lineage>
</organism>
<dbReference type="PANTHER" id="PTHR46797">
    <property type="entry name" value="HTH-TYPE TRANSCRIPTIONAL REGULATOR"/>
    <property type="match status" value="1"/>
</dbReference>
<feature type="domain" description="HTH cro/C1-type" evidence="2">
    <location>
        <begin position="25"/>
        <end position="79"/>
    </location>
</feature>
<comment type="caution">
    <text evidence="3">The sequence shown here is derived from an EMBL/GenBank/DDBJ whole genome shotgun (WGS) entry which is preliminary data.</text>
</comment>
<dbReference type="SMART" id="SM00530">
    <property type="entry name" value="HTH_XRE"/>
    <property type="match status" value="1"/>
</dbReference>
<sequence length="196" mass="21290">MADSAVPGTGRGDSKLGFPRPGDVLYRLRSAHGMSLRQVAAASGLSVSFLSTLERGDTDIALERLARLANVFGHDIGSFLGFSRQEAMPSVYRAEQQKTLERAPGVRYLVLNVPQAGYQVVQGEFEPGASLAEEIQHEGTEMIVVTAGSLTVRYNGRDYVLHEGDCGSWSAGYTHSFRNDGTEPARMTAFLSSRLY</sequence>
<dbReference type="InterPro" id="IPR014710">
    <property type="entry name" value="RmlC-like_jellyroll"/>
</dbReference>
<evidence type="ECO:0000313" key="3">
    <source>
        <dbReference type="EMBL" id="TWF97139.1"/>
    </source>
</evidence>
<dbReference type="GO" id="GO:0003677">
    <property type="term" value="F:DNA binding"/>
    <property type="evidence" value="ECO:0007669"/>
    <property type="project" value="UniProtKB-KW"/>
</dbReference>
<dbReference type="RefSeq" id="WP_145903412.1">
    <property type="nucleotide sequence ID" value="NZ_BAAAMZ010000036.1"/>
</dbReference>
<dbReference type="InterPro" id="IPR001387">
    <property type="entry name" value="Cro/C1-type_HTH"/>
</dbReference>
<dbReference type="GO" id="GO:0003700">
    <property type="term" value="F:DNA-binding transcription factor activity"/>
    <property type="evidence" value="ECO:0007669"/>
    <property type="project" value="TreeGrafter"/>
</dbReference>
<name>A0A561UCR0_9ACTN</name>
<dbReference type="PROSITE" id="PS50943">
    <property type="entry name" value="HTH_CROC1"/>
    <property type="match status" value="1"/>
</dbReference>
<evidence type="ECO:0000313" key="4">
    <source>
        <dbReference type="Proteomes" id="UP000317940"/>
    </source>
</evidence>
<dbReference type="Pfam" id="PF07883">
    <property type="entry name" value="Cupin_2"/>
    <property type="match status" value="1"/>
</dbReference>
<dbReference type="Pfam" id="PF01381">
    <property type="entry name" value="HTH_3"/>
    <property type="match status" value="1"/>
</dbReference>
<evidence type="ECO:0000259" key="2">
    <source>
        <dbReference type="PROSITE" id="PS50943"/>
    </source>
</evidence>
<gene>
    <name evidence="3" type="ORF">FHX73_11914</name>
</gene>
<keyword evidence="1" id="KW-0238">DNA-binding</keyword>
<dbReference type="CDD" id="cd00093">
    <property type="entry name" value="HTH_XRE"/>
    <property type="match status" value="1"/>
</dbReference>
<dbReference type="InterPro" id="IPR050807">
    <property type="entry name" value="TransReg_Diox_bact_type"/>
</dbReference>
<keyword evidence="4" id="KW-1185">Reference proteome</keyword>
<accession>A0A561UCR0</accession>
<dbReference type="SUPFAM" id="SSF51182">
    <property type="entry name" value="RmlC-like cupins"/>
    <property type="match status" value="1"/>
</dbReference>
<dbReference type="InterPro" id="IPR011051">
    <property type="entry name" value="RmlC_Cupin_sf"/>
</dbReference>
<dbReference type="InterPro" id="IPR013096">
    <property type="entry name" value="Cupin_2"/>
</dbReference>
<reference evidence="3 4" key="1">
    <citation type="submission" date="2019-06" db="EMBL/GenBank/DDBJ databases">
        <title>Sequencing the genomes of 1000 actinobacteria strains.</title>
        <authorList>
            <person name="Klenk H.-P."/>
        </authorList>
    </citation>
    <scope>NUCLEOTIDE SEQUENCE [LARGE SCALE GENOMIC DNA]</scope>
    <source>
        <strain evidence="3 4">DSM 44826</strain>
    </source>
</reference>
<dbReference type="CDD" id="cd02209">
    <property type="entry name" value="cupin_XRE_C"/>
    <property type="match status" value="1"/>
</dbReference>
<dbReference type="Gene3D" id="1.10.260.40">
    <property type="entry name" value="lambda repressor-like DNA-binding domains"/>
    <property type="match status" value="1"/>
</dbReference>
<evidence type="ECO:0000256" key="1">
    <source>
        <dbReference type="ARBA" id="ARBA00023125"/>
    </source>
</evidence>